<feature type="domain" description="Glycoamylase-like" evidence="2">
    <location>
        <begin position="649"/>
        <end position="734"/>
    </location>
</feature>
<dbReference type="InterPro" id="IPR019282">
    <property type="entry name" value="Glycoamylase-like_cons_dom"/>
</dbReference>
<dbReference type="RefSeq" id="WP_196936238.1">
    <property type="nucleotide sequence ID" value="NZ_MU158698.1"/>
</dbReference>
<evidence type="ECO:0000313" key="3">
    <source>
        <dbReference type="EMBL" id="MBE8714504.1"/>
    </source>
</evidence>
<evidence type="ECO:0000259" key="2">
    <source>
        <dbReference type="Pfam" id="PF10091"/>
    </source>
</evidence>
<organism evidence="3 4">
    <name type="scientific">Sphingobacterium hungaricum</name>
    <dbReference type="NCBI Taxonomy" id="2082723"/>
    <lineage>
        <taxon>Bacteria</taxon>
        <taxon>Pseudomonadati</taxon>
        <taxon>Bacteroidota</taxon>
        <taxon>Sphingobacteriia</taxon>
        <taxon>Sphingobacteriales</taxon>
        <taxon>Sphingobacteriaceae</taxon>
        <taxon>Sphingobacterium</taxon>
    </lineage>
</organism>
<dbReference type="Gene3D" id="2.60.40.10">
    <property type="entry name" value="Immunoglobulins"/>
    <property type="match status" value="1"/>
</dbReference>
<gene>
    <name evidence="3" type="ORF">C4F49_12505</name>
</gene>
<dbReference type="Gene3D" id="1.50.10.140">
    <property type="match status" value="1"/>
</dbReference>
<comment type="caution">
    <text evidence="3">The sequence shown here is derived from an EMBL/GenBank/DDBJ whole genome shotgun (WGS) entry which is preliminary data.</text>
</comment>
<reference evidence="3" key="1">
    <citation type="submission" date="2018-02" db="EMBL/GenBank/DDBJ databases">
        <authorList>
            <person name="Vasarhelyi B.M."/>
            <person name="Deshmukh S."/>
            <person name="Balint B."/>
            <person name="Kukolya J."/>
        </authorList>
    </citation>
    <scope>NUCLEOTIDE SEQUENCE</scope>
    <source>
        <strain evidence="3">KB22</strain>
    </source>
</reference>
<evidence type="ECO:0000313" key="4">
    <source>
        <dbReference type="Proteomes" id="UP000616201"/>
    </source>
</evidence>
<feature type="signal peptide" evidence="1">
    <location>
        <begin position="1"/>
        <end position="20"/>
    </location>
</feature>
<dbReference type="InterPro" id="IPR013783">
    <property type="entry name" value="Ig-like_fold"/>
</dbReference>
<keyword evidence="1" id="KW-0732">Signal</keyword>
<name>A0A928V0M6_9SPHI</name>
<evidence type="ECO:0000256" key="1">
    <source>
        <dbReference type="SAM" id="SignalP"/>
    </source>
</evidence>
<dbReference type="Proteomes" id="UP000616201">
    <property type="component" value="Unassembled WGS sequence"/>
</dbReference>
<dbReference type="Pfam" id="PF10091">
    <property type="entry name" value="Glycoamylase"/>
    <property type="match status" value="1"/>
</dbReference>
<protein>
    <recommendedName>
        <fullName evidence="2">Glycoamylase-like domain-containing protein</fullName>
    </recommendedName>
</protein>
<proteinExistence type="predicted"/>
<dbReference type="AlphaFoldDB" id="A0A928V0M6"/>
<sequence>MKLKIYYFLFLILLTKAVSADTYPEVIFDNSLVKGSYAKSQVTYFGNSWVENVNRNLLVSDTLFFTPGNSLSLKYISNPIGHWSAEVKYSRQKFHYRVSKSDFLTVKIFVQSNHTSAQDLPKIALQQGSQESQRLSLVPYIDDFQHNMWISVRIPVKDFVNLQFENPISAVVFSENKTSMNTHHLFVDQIEFLPQNYSNTLLSSPAILSKTTAYDQQIHLQWQLPLTPSIRYIKIYRSDDNVTFDPVAIRPIYMQGSLDYVPELNKTYYYKIAWVDYNYKESPFSAVQEVKTKVLNNDQLLDLIQFSHINYFLENYDINSGMYLPYRIKDKPIVSLKETGYALLSMIVGVEKGFIPKSTFANRINRIAKFLGNAQNRYGIFPAYFDGRKGLPEYVDDKPTYDVLATTSIIQALLLSKQYLKKDAQADTSSFKQIDELWNQIEWTKLTVDHSNDVLKSELSGVSDQFNLGNLGGINESMNAYMLAMGSTSQPLPLSAYENGVRHVYDNNFAELHVPRDSLSQAYSSIIKNLELKKDSAKVEAINGIPAVESNGNLYVLSDEITDSIAKISIYKDTIMYGLDLKFGDLNRNLLKVYTPFFTINPNTIKEGNQNYTELLNNFTKAIKRRDNEIGVGTTNSEIWGFYQRRDSTQSFRINPAIGASSMFLNKELGLKTLLALYKEYADVLFTEYGFRAYLDLRNSDVSDEYMALNQASVAILIENSRSGLIWNLYKEIPEIKKLESKLFSAK</sequence>
<dbReference type="EMBL" id="PRDK01000006">
    <property type="protein sequence ID" value="MBE8714504.1"/>
    <property type="molecule type" value="Genomic_DNA"/>
</dbReference>
<feature type="chain" id="PRO_5037618542" description="Glycoamylase-like domain-containing protein" evidence="1">
    <location>
        <begin position="21"/>
        <end position="747"/>
    </location>
</feature>
<keyword evidence="4" id="KW-1185">Reference proteome</keyword>
<accession>A0A928V0M6</accession>